<keyword evidence="1" id="KW-0175">Coiled coil</keyword>
<dbReference type="EMBL" id="JAUSUR010000007">
    <property type="protein sequence ID" value="MDQ0362527.1"/>
    <property type="molecule type" value="Genomic_DNA"/>
</dbReference>
<name>A0ABU0E6L5_9FIRM</name>
<protein>
    <submittedName>
        <fullName evidence="2">Uncharacterized protein</fullName>
    </submittedName>
</protein>
<evidence type="ECO:0000313" key="2">
    <source>
        <dbReference type="EMBL" id="MDQ0362527.1"/>
    </source>
</evidence>
<comment type="caution">
    <text evidence="2">The sequence shown here is derived from an EMBL/GenBank/DDBJ whole genome shotgun (WGS) entry which is preliminary data.</text>
</comment>
<evidence type="ECO:0000313" key="3">
    <source>
        <dbReference type="Proteomes" id="UP001230220"/>
    </source>
</evidence>
<organism evidence="2 3">
    <name type="scientific">Breznakia pachnodae</name>
    <dbReference type="NCBI Taxonomy" id="265178"/>
    <lineage>
        <taxon>Bacteria</taxon>
        <taxon>Bacillati</taxon>
        <taxon>Bacillota</taxon>
        <taxon>Erysipelotrichia</taxon>
        <taxon>Erysipelotrichales</taxon>
        <taxon>Erysipelotrichaceae</taxon>
        <taxon>Breznakia</taxon>
    </lineage>
</organism>
<sequence>MKRGIVLLLGVVLLTLLVSSGTDNEEERRQVEEERESYEERRKEIRDKKIDEYTNIVNSHKKLNIIDIGYYQDIEHEQLLYTYIFENESDKFIAYTPQIQVTVFDRDGHVIAEQKDSFSFAPAGEKLAGTGSIFTYGKIVDTVTFTPVVKRDNFHYTLYETDGALKVSNTNDYFDYDGYPHFTGQVENIFLDDIAPLRVIIVMKNNNKIVGGVAAYVGSLSIGSTLSFETMDYYYQSHPSYDSYEIYLVR</sequence>
<feature type="coiled-coil region" evidence="1">
    <location>
        <begin position="21"/>
        <end position="48"/>
    </location>
</feature>
<keyword evidence="3" id="KW-1185">Reference proteome</keyword>
<dbReference type="Proteomes" id="UP001230220">
    <property type="component" value="Unassembled WGS sequence"/>
</dbReference>
<evidence type="ECO:0000256" key="1">
    <source>
        <dbReference type="SAM" id="Coils"/>
    </source>
</evidence>
<accession>A0ABU0E6L5</accession>
<proteinExistence type="predicted"/>
<gene>
    <name evidence="2" type="ORF">J2S15_003281</name>
</gene>
<dbReference type="RefSeq" id="WP_307410228.1">
    <property type="nucleotide sequence ID" value="NZ_JAUSUR010000007.1"/>
</dbReference>
<reference evidence="2 3" key="1">
    <citation type="submission" date="2023-07" db="EMBL/GenBank/DDBJ databases">
        <title>Genomic Encyclopedia of Type Strains, Phase IV (KMG-IV): sequencing the most valuable type-strain genomes for metagenomic binning, comparative biology and taxonomic classification.</title>
        <authorList>
            <person name="Goeker M."/>
        </authorList>
    </citation>
    <scope>NUCLEOTIDE SEQUENCE [LARGE SCALE GENOMIC DNA]</scope>
    <source>
        <strain evidence="2 3">DSM 16784</strain>
    </source>
</reference>